<keyword evidence="3" id="KW-1185">Reference proteome</keyword>
<dbReference type="AlphaFoldDB" id="A0A8W8KJ67"/>
<sequence length="457" mass="51231">MRKYDIECEPGYIGDNCSLVVNAKNVVSALLTTIVTQQEGAYNSTNVNSDVSVQLLVFPSDYTMAFQQWICFLYLRFTLVVCQNISGSNICMAPDSTSIRCCKDFYLKENECIECEPGYFGTNCSSICPSGYFGRQCTEHCQCSSDMYCEPTRGCVCNTTSANCTESEQEVTKDLTFSTVYQPIQNDNRTEFLLMAILPFSIPVIVCFVIGLVCIRRGKNQTNTIHKVTDSSYRAHESATEEMAPSDVYNHLILKISSSSSSTYPTDKAIAVRERMPSPERNTDVLFQDNRNDLHVNQHSLPAVCERSSDSLDGYILMTNKKKLHDKQRKLTSRKGDTEELPYINSNEAQQKNGGKTVKFEFPERIQDAAVFGDKPQKENLASPVCTYDDEVNANSCDAIYSNNLSISDNQTDSEDTEEYFNIKYKGQITNTESVRSSCSSTASKDMFDYINCGAMI</sequence>
<evidence type="ECO:0008006" key="4">
    <source>
        <dbReference type="Google" id="ProtNLM"/>
    </source>
</evidence>
<dbReference type="Proteomes" id="UP000005408">
    <property type="component" value="Unassembled WGS sequence"/>
</dbReference>
<feature type="transmembrane region" description="Helical" evidence="1">
    <location>
        <begin position="192"/>
        <end position="215"/>
    </location>
</feature>
<organism evidence="2 3">
    <name type="scientific">Magallana gigas</name>
    <name type="common">Pacific oyster</name>
    <name type="synonym">Crassostrea gigas</name>
    <dbReference type="NCBI Taxonomy" id="29159"/>
    <lineage>
        <taxon>Eukaryota</taxon>
        <taxon>Metazoa</taxon>
        <taxon>Spiralia</taxon>
        <taxon>Lophotrochozoa</taxon>
        <taxon>Mollusca</taxon>
        <taxon>Bivalvia</taxon>
        <taxon>Autobranchia</taxon>
        <taxon>Pteriomorphia</taxon>
        <taxon>Ostreida</taxon>
        <taxon>Ostreoidea</taxon>
        <taxon>Ostreidae</taxon>
        <taxon>Magallana</taxon>
    </lineage>
</organism>
<reference evidence="2" key="1">
    <citation type="submission" date="2022-08" db="UniProtKB">
        <authorList>
            <consortium name="EnsemblMetazoa"/>
        </authorList>
    </citation>
    <scope>IDENTIFICATION</scope>
    <source>
        <strain evidence="2">05x7-T-G4-1.051#20</strain>
    </source>
</reference>
<evidence type="ECO:0000313" key="2">
    <source>
        <dbReference type="EnsemblMetazoa" id="G23815.2:cds"/>
    </source>
</evidence>
<accession>A0A8W8KJ67</accession>
<evidence type="ECO:0000256" key="1">
    <source>
        <dbReference type="SAM" id="Phobius"/>
    </source>
</evidence>
<dbReference type="Gene3D" id="2.170.300.10">
    <property type="entry name" value="Tie2 ligand-binding domain superfamily"/>
    <property type="match status" value="1"/>
</dbReference>
<protein>
    <recommendedName>
        <fullName evidence="4">EGF-like domain-containing protein</fullName>
    </recommendedName>
</protein>
<keyword evidence="1" id="KW-0472">Membrane</keyword>
<proteinExistence type="predicted"/>
<keyword evidence="1" id="KW-0812">Transmembrane</keyword>
<dbReference type="EnsemblMetazoa" id="G23815.2">
    <property type="protein sequence ID" value="G23815.2:cds"/>
    <property type="gene ID" value="G23815"/>
</dbReference>
<name>A0A8W8KJ67_MAGGI</name>
<evidence type="ECO:0000313" key="3">
    <source>
        <dbReference type="Proteomes" id="UP000005408"/>
    </source>
</evidence>
<keyword evidence="1" id="KW-1133">Transmembrane helix</keyword>